<dbReference type="EMBL" id="MVOG01000010">
    <property type="protein sequence ID" value="PAU69539.1"/>
    <property type="molecule type" value="Genomic_DNA"/>
</dbReference>
<evidence type="ECO:0000313" key="3">
    <source>
        <dbReference type="Proteomes" id="UP000217986"/>
    </source>
</evidence>
<dbReference type="OrthoDB" id="9799173at2"/>
<comment type="caution">
    <text evidence="2">The sequence shown here is derived from an EMBL/GenBank/DDBJ whole genome shotgun (WGS) entry which is preliminary data.</text>
</comment>
<evidence type="ECO:0000259" key="1">
    <source>
        <dbReference type="Pfam" id="PF13274"/>
    </source>
</evidence>
<accession>A0A2A2EK36</accession>
<dbReference type="AlphaFoldDB" id="A0A2A2EK36"/>
<protein>
    <submittedName>
        <fullName evidence="2">Prophage ps3 protein 01</fullName>
    </submittedName>
</protein>
<sequence length="146" mass="16596">MANVFDVAAYILQQQGRMTTMKLQKLCYYAQAWHLVWAEKSLFSERIEAWANGPVAPELYRLHKGRFDIDASELAKGDPQNLTEGERKDIDEVLRFYAPMGAYHLSELTHHEAPWKDARGDLPVGARCTKTITLAAMAEYYGSLTD</sequence>
<dbReference type="InterPro" id="IPR025272">
    <property type="entry name" value="SocA_Panacea"/>
</dbReference>
<dbReference type="Pfam" id="PF13274">
    <property type="entry name" value="SocA_Panacea"/>
    <property type="match status" value="1"/>
</dbReference>
<organism evidence="2 3">
    <name type="scientific">Bifidobacterium italicum</name>
    <dbReference type="NCBI Taxonomy" id="1960968"/>
    <lineage>
        <taxon>Bacteria</taxon>
        <taxon>Bacillati</taxon>
        <taxon>Actinomycetota</taxon>
        <taxon>Actinomycetes</taxon>
        <taxon>Bifidobacteriales</taxon>
        <taxon>Bifidobacteriaceae</taxon>
        <taxon>Bifidobacterium</taxon>
    </lineage>
</organism>
<keyword evidence="3" id="KW-1185">Reference proteome</keyword>
<reference evidence="2 3" key="1">
    <citation type="journal article" date="2017" name="ISME J.">
        <title>Unveiling bifidobacterial biogeography across the mammalian branch of the tree of life.</title>
        <authorList>
            <person name="Milani C."/>
            <person name="Mangifesta M."/>
            <person name="Mancabelli L."/>
            <person name="Lugli G.A."/>
            <person name="James K."/>
            <person name="Duranti S."/>
            <person name="Turroni F."/>
            <person name="Ferrario C."/>
            <person name="Ossiprandi M.C."/>
            <person name="van Sinderen D."/>
            <person name="Ventura M."/>
        </authorList>
    </citation>
    <scope>NUCLEOTIDE SEQUENCE [LARGE SCALE GENOMIC DNA]</scope>
    <source>
        <strain evidence="2 3">70</strain>
    </source>
</reference>
<gene>
    <name evidence="2" type="ORF">B1400_0738</name>
</gene>
<dbReference type="Proteomes" id="UP000217986">
    <property type="component" value="Unassembled WGS sequence"/>
</dbReference>
<proteinExistence type="predicted"/>
<dbReference type="RefSeq" id="WP_095613121.1">
    <property type="nucleotide sequence ID" value="NZ_MVOG01000010.1"/>
</dbReference>
<evidence type="ECO:0000313" key="2">
    <source>
        <dbReference type="EMBL" id="PAU69539.1"/>
    </source>
</evidence>
<name>A0A2A2EK36_9BIFI</name>
<feature type="domain" description="Antitoxin SocA-like Panacea" evidence="1">
    <location>
        <begin position="23"/>
        <end position="116"/>
    </location>
</feature>